<name>K9EI46_9ACTO</name>
<dbReference type="InterPro" id="IPR013656">
    <property type="entry name" value="PAS_4"/>
</dbReference>
<evidence type="ECO:0000313" key="10">
    <source>
        <dbReference type="Proteomes" id="UP000009888"/>
    </source>
</evidence>
<keyword evidence="5" id="KW-0547">Nucleotide-binding</keyword>
<comment type="catalytic activity">
    <reaction evidence="1">
        <text>ATP + protein L-histidine = ADP + protein N-phospho-L-histidine.</text>
        <dbReference type="EC" id="2.7.13.3"/>
    </reaction>
</comment>
<evidence type="ECO:0000256" key="2">
    <source>
        <dbReference type="ARBA" id="ARBA00012438"/>
    </source>
</evidence>
<keyword evidence="10" id="KW-1185">Reference proteome</keyword>
<evidence type="ECO:0000256" key="4">
    <source>
        <dbReference type="ARBA" id="ARBA00022679"/>
    </source>
</evidence>
<dbReference type="eggNOG" id="COG3920">
    <property type="taxonomic scope" value="Bacteria"/>
</dbReference>
<comment type="caution">
    <text evidence="9">The sequence shown here is derived from an EMBL/GenBank/DDBJ whole genome shotgun (WGS) entry which is preliminary data.</text>
</comment>
<dbReference type="InterPro" id="IPR038424">
    <property type="entry name" value="H_kinase_PdtaS_GAF_sf"/>
</dbReference>
<keyword evidence="6" id="KW-0418">Kinase</keyword>
<dbReference type="Gene3D" id="3.30.565.10">
    <property type="entry name" value="Histidine kinase-like ATPase, C-terminal domain"/>
    <property type="match status" value="1"/>
</dbReference>
<dbReference type="Pfam" id="PF08448">
    <property type="entry name" value="PAS_4"/>
    <property type="match status" value="1"/>
</dbReference>
<dbReference type="InterPro" id="IPR011102">
    <property type="entry name" value="Sig_transdc_His_kinase_HWE"/>
</dbReference>
<evidence type="ECO:0000256" key="3">
    <source>
        <dbReference type="ARBA" id="ARBA00022553"/>
    </source>
</evidence>
<dbReference type="AlphaFoldDB" id="K9EI46"/>
<dbReference type="InterPro" id="IPR011495">
    <property type="entry name" value="Sig_transdc_His_kin_sub2_dim/P"/>
</dbReference>
<keyword evidence="7" id="KW-0067">ATP-binding</keyword>
<keyword evidence="4" id="KW-0808">Transferase</keyword>
<dbReference type="PANTHER" id="PTHR41523:SF8">
    <property type="entry name" value="ETHYLENE RESPONSE SENSOR PROTEIN"/>
    <property type="match status" value="1"/>
</dbReference>
<gene>
    <name evidence="9" type="ORF">HMPREF9233_00333</name>
</gene>
<dbReference type="InterPro" id="IPR036890">
    <property type="entry name" value="HATPase_C_sf"/>
</dbReference>
<dbReference type="EMBL" id="AGWL01000002">
    <property type="protein sequence ID" value="EKU95546.1"/>
    <property type="molecule type" value="Genomic_DNA"/>
</dbReference>
<dbReference type="Gene3D" id="3.30.450.280">
    <property type="entry name" value="GAF domain"/>
    <property type="match status" value="1"/>
</dbReference>
<dbReference type="SUPFAM" id="SSF55874">
    <property type="entry name" value="ATPase domain of HSP90 chaperone/DNA topoisomerase II/histidine kinase"/>
    <property type="match status" value="1"/>
</dbReference>
<dbReference type="RefSeq" id="WP_007000551.1">
    <property type="nucleotide sequence ID" value="NZ_JH992955.1"/>
</dbReference>
<evidence type="ECO:0000256" key="6">
    <source>
        <dbReference type="ARBA" id="ARBA00022777"/>
    </source>
</evidence>
<dbReference type="EC" id="2.7.13.3" evidence="2"/>
<dbReference type="Proteomes" id="UP000009888">
    <property type="component" value="Unassembled WGS sequence"/>
</dbReference>
<evidence type="ECO:0000313" key="9">
    <source>
        <dbReference type="EMBL" id="EKU95546.1"/>
    </source>
</evidence>
<dbReference type="PATRIC" id="fig|883066.3.peg.346"/>
<dbReference type="Pfam" id="PF12282">
    <property type="entry name" value="GAF_PdtaS"/>
    <property type="match status" value="1"/>
</dbReference>
<accession>K9EI46</accession>
<proteinExistence type="predicted"/>
<dbReference type="Gene3D" id="3.30.450.20">
    <property type="entry name" value="PAS domain"/>
    <property type="match status" value="1"/>
</dbReference>
<dbReference type="HOGENOM" id="CLU_045351_1_0_11"/>
<dbReference type="InterPro" id="IPR003594">
    <property type="entry name" value="HATPase_dom"/>
</dbReference>
<sequence length="480" mass="52263">MPSLSNILSRSTDLHTPDREWLHQLVGDWQLIADFAFVDLVLLVPAKDGRLLICAVARPATASTVLDNDVVGTAIDPQAAELVRAVLESGEQRTFYMHGLTYTCYPVRRKEGEPFAVFAELRGDAEDVDSTLLHSSYAQIEHLLLGMVSSGDFPLLDTPAGFRHGTPRVTDGFTHLDADGAVIFSSPNATSNMHRLGVRAAVEGQILAEQIVSVIDDRTELDESLPVVLMGRAPWLTELELHGVVVAFRAVPLISEGKRVGAILLSRDVTEIRRREMELVTKDATIREINHRVKNNLQTVSALLRMQARRASDPEVIEDLSQAQRRVETIALVHQILSQSIDESVNFDEIFTPLLAMSTDIAATGVPVRAVQRGSFGNVGASRSTSLAVVLNELVSNAVEHGLPNGGNIEVIVNREGSHLHIEVLDDGVGIGAEGIHQGLGTKIVRTMIEGELRGSIEWKNRAEGGTGVYIEFDVADVEP</sequence>
<dbReference type="Pfam" id="PF02518">
    <property type="entry name" value="HATPase_c"/>
    <property type="match status" value="1"/>
</dbReference>
<keyword evidence="3" id="KW-0597">Phosphoprotein</keyword>
<dbReference type="GO" id="GO:0004673">
    <property type="term" value="F:protein histidine kinase activity"/>
    <property type="evidence" value="ECO:0007669"/>
    <property type="project" value="UniProtKB-EC"/>
</dbReference>
<dbReference type="SMART" id="SM00911">
    <property type="entry name" value="HWE_HK"/>
    <property type="match status" value="1"/>
</dbReference>
<evidence type="ECO:0000256" key="1">
    <source>
        <dbReference type="ARBA" id="ARBA00000085"/>
    </source>
</evidence>
<evidence type="ECO:0000256" key="5">
    <source>
        <dbReference type="ARBA" id="ARBA00022741"/>
    </source>
</evidence>
<protein>
    <recommendedName>
        <fullName evidence="2">histidine kinase</fullName>
        <ecNumber evidence="2">2.7.13.3</ecNumber>
    </recommendedName>
</protein>
<dbReference type="STRING" id="202789.GCA_001457435_01805"/>
<dbReference type="InterPro" id="IPR005467">
    <property type="entry name" value="His_kinase_dom"/>
</dbReference>
<dbReference type="PANTHER" id="PTHR41523">
    <property type="entry name" value="TWO-COMPONENT SYSTEM SENSOR PROTEIN"/>
    <property type="match status" value="1"/>
</dbReference>
<dbReference type="InterPro" id="IPR022066">
    <property type="entry name" value="PdtaS_GAF"/>
</dbReference>
<dbReference type="GO" id="GO:0005524">
    <property type="term" value="F:ATP binding"/>
    <property type="evidence" value="ECO:0007669"/>
    <property type="project" value="UniProtKB-KW"/>
</dbReference>
<reference evidence="9 10" key="1">
    <citation type="submission" date="2012-09" db="EMBL/GenBank/DDBJ databases">
        <title>The Genome Sequence of Actinobaculum massiliae ACS-171-V-COL2.</title>
        <authorList>
            <consortium name="The Broad Institute Genome Sequencing Platform"/>
            <person name="Earl A."/>
            <person name="Ward D."/>
            <person name="Feldgarden M."/>
            <person name="Gevers D."/>
            <person name="Saerens B."/>
            <person name="Vaneechoutte M."/>
            <person name="Walker B."/>
            <person name="Young S.K."/>
            <person name="Zeng Q."/>
            <person name="Gargeya S."/>
            <person name="Fitzgerald M."/>
            <person name="Haas B."/>
            <person name="Abouelleil A."/>
            <person name="Alvarado L."/>
            <person name="Arachchi H.M."/>
            <person name="Berlin A."/>
            <person name="Chapman S.B."/>
            <person name="Goldberg J."/>
            <person name="Griggs A."/>
            <person name="Gujja S."/>
            <person name="Hansen M."/>
            <person name="Howarth C."/>
            <person name="Imamovic A."/>
            <person name="Larimer J."/>
            <person name="McCowen C."/>
            <person name="Montmayeur A."/>
            <person name="Murphy C."/>
            <person name="Neiman D."/>
            <person name="Pearson M."/>
            <person name="Priest M."/>
            <person name="Roberts A."/>
            <person name="Saif S."/>
            <person name="Shea T."/>
            <person name="Sisk P."/>
            <person name="Sykes S."/>
            <person name="Wortman J."/>
            <person name="Nusbaum C."/>
            <person name="Birren B."/>
        </authorList>
    </citation>
    <scope>NUCLEOTIDE SEQUENCE [LARGE SCALE GENOMIC DNA]</scope>
    <source>
        <strain evidence="10">ACS-171-V-Col2</strain>
    </source>
</reference>
<feature type="domain" description="Histidine kinase" evidence="8">
    <location>
        <begin position="288"/>
        <end position="477"/>
    </location>
</feature>
<evidence type="ECO:0000256" key="7">
    <source>
        <dbReference type="ARBA" id="ARBA00022840"/>
    </source>
</evidence>
<evidence type="ECO:0000259" key="8">
    <source>
        <dbReference type="PROSITE" id="PS50109"/>
    </source>
</evidence>
<organism evidence="9 10">
    <name type="scientific">Actinobaculum massiliense ACS-171-V-Col2</name>
    <dbReference type="NCBI Taxonomy" id="883066"/>
    <lineage>
        <taxon>Bacteria</taxon>
        <taxon>Bacillati</taxon>
        <taxon>Actinomycetota</taxon>
        <taxon>Actinomycetes</taxon>
        <taxon>Actinomycetales</taxon>
        <taxon>Actinomycetaceae</taxon>
        <taxon>Actinobaculum</taxon>
    </lineage>
</organism>
<dbReference type="Pfam" id="PF07568">
    <property type="entry name" value="HisKA_2"/>
    <property type="match status" value="1"/>
</dbReference>
<dbReference type="PROSITE" id="PS50109">
    <property type="entry name" value="HIS_KIN"/>
    <property type="match status" value="1"/>
</dbReference>